<dbReference type="GO" id="GO:0005730">
    <property type="term" value="C:nucleolus"/>
    <property type="evidence" value="ECO:0007669"/>
    <property type="project" value="TreeGrafter"/>
</dbReference>
<keyword evidence="5" id="KW-1185">Reference proteome</keyword>
<dbReference type="InterPro" id="IPR038608">
    <property type="entry name" value="Csm1/Pcs1_C_sf"/>
</dbReference>
<dbReference type="InterPro" id="IPR040349">
    <property type="entry name" value="Csm1/Pcs1"/>
</dbReference>
<feature type="compositionally biased region" description="Basic and acidic residues" evidence="2">
    <location>
        <begin position="224"/>
        <end position="238"/>
    </location>
</feature>
<dbReference type="Gene3D" id="3.90.1150.80">
    <property type="match status" value="1"/>
</dbReference>
<dbReference type="GO" id="GO:0033551">
    <property type="term" value="C:monopolin complex"/>
    <property type="evidence" value="ECO:0007669"/>
    <property type="project" value="InterPro"/>
</dbReference>
<feature type="compositionally biased region" description="Low complexity" evidence="2">
    <location>
        <begin position="310"/>
        <end position="322"/>
    </location>
</feature>
<feature type="compositionally biased region" description="Low complexity" evidence="2">
    <location>
        <begin position="288"/>
        <end position="298"/>
    </location>
</feature>
<dbReference type="PANTHER" id="PTHR28006:SF1">
    <property type="entry name" value="MONOPOLIN COMPLEX SUBUNIT CSM1"/>
    <property type="match status" value="1"/>
</dbReference>
<dbReference type="OrthoDB" id="2431049at2759"/>
<dbReference type="GO" id="GO:0034506">
    <property type="term" value="C:chromosome, centromeric core domain"/>
    <property type="evidence" value="ECO:0007669"/>
    <property type="project" value="TreeGrafter"/>
</dbReference>
<feature type="region of interest" description="Disordered" evidence="2">
    <location>
        <begin position="1"/>
        <end position="50"/>
    </location>
</feature>
<dbReference type="AlphaFoldDB" id="A0A5B0ME99"/>
<dbReference type="CDD" id="cd23787">
    <property type="entry name" value="RWD_CSM1"/>
    <property type="match status" value="1"/>
</dbReference>
<feature type="coiled-coil region" evidence="1">
    <location>
        <begin position="111"/>
        <end position="148"/>
    </location>
</feature>
<dbReference type="EMBL" id="VSWC01000157">
    <property type="protein sequence ID" value="KAA1074951.1"/>
    <property type="molecule type" value="Genomic_DNA"/>
</dbReference>
<dbReference type="PANTHER" id="PTHR28006">
    <property type="entry name" value="MONOPOLIN COMPLEX SUBUNIT CSM1"/>
    <property type="match status" value="1"/>
</dbReference>
<feature type="region of interest" description="Disordered" evidence="2">
    <location>
        <begin position="223"/>
        <end position="242"/>
    </location>
</feature>
<evidence type="ECO:0000256" key="2">
    <source>
        <dbReference type="SAM" id="MobiDB-lite"/>
    </source>
</evidence>
<feature type="compositionally biased region" description="Polar residues" evidence="2">
    <location>
        <begin position="37"/>
        <end position="50"/>
    </location>
</feature>
<dbReference type="GO" id="GO:0045144">
    <property type="term" value="P:meiotic sister chromatid segregation"/>
    <property type="evidence" value="ECO:0007669"/>
    <property type="project" value="TreeGrafter"/>
</dbReference>
<feature type="domain" description="Monopolin complex subunit Csm1/Pcs1 C-terminal" evidence="3">
    <location>
        <begin position="339"/>
        <end position="417"/>
    </location>
</feature>
<protein>
    <recommendedName>
        <fullName evidence="3">Monopolin complex subunit Csm1/Pcs1 C-terminal domain-containing protein</fullName>
    </recommendedName>
</protein>
<dbReference type="GO" id="GO:1990644">
    <property type="term" value="F:microtubule site clamp"/>
    <property type="evidence" value="ECO:0007669"/>
    <property type="project" value="TreeGrafter"/>
</dbReference>
<evidence type="ECO:0000259" key="3">
    <source>
        <dbReference type="Pfam" id="PF12539"/>
    </source>
</evidence>
<evidence type="ECO:0000256" key="1">
    <source>
        <dbReference type="SAM" id="Coils"/>
    </source>
</evidence>
<comment type="caution">
    <text evidence="4">The sequence shown here is derived from an EMBL/GenBank/DDBJ whole genome shotgun (WGS) entry which is preliminary data.</text>
</comment>
<sequence>MPPKKKTKNNSNITKNNNNNPTEDQEEQQLNHEKALTEQQPQTAISRTKTTDLTQKVARLLSQEPASSHPLTTNKTSNNGFILSNTLNPTIPLLNHADLNHQLNSLIDQKLEIFNEKIKLYQNQISQLRRELETKDQLLDELQKIRQTDAEHLLEKHKQIAESKYAGYEKLTKAQDETIKSLRQKVIDVNGKLSRVYSGEEERDRQRLEEEKEALVQTNQQLKAAHDAQRKRRKEAERAAQQASLLAEENVQEQLKEANDEVKTLKKMLNAETENSKALIVQLNQLRNNNNNHNHNNHSTSAHPNQQRTNHPNHSSSNNHQQQLLNNEKTIEDLKRRLSIMGDFTGLEILSSQPDHKGPIFECIVADILNRGFALHFKLQVHPDETCSFSPSLDPERDSATIKVVPDFLRQFIRFESKARSHIYWKLFQAFNLQDT</sequence>
<proteinExistence type="predicted"/>
<evidence type="ECO:0000313" key="4">
    <source>
        <dbReference type="EMBL" id="KAA1074951.1"/>
    </source>
</evidence>
<reference evidence="4 5" key="1">
    <citation type="submission" date="2019-05" db="EMBL/GenBank/DDBJ databases">
        <title>Emergence of the Ug99 lineage of the wheat stem rust pathogen through somatic hybridization.</title>
        <authorList>
            <person name="Li F."/>
            <person name="Upadhyaya N.M."/>
            <person name="Sperschneider J."/>
            <person name="Matny O."/>
            <person name="Nguyen-Phuc H."/>
            <person name="Mago R."/>
            <person name="Raley C."/>
            <person name="Miller M.E."/>
            <person name="Silverstein K.A.T."/>
            <person name="Henningsen E."/>
            <person name="Hirsch C.D."/>
            <person name="Visser B."/>
            <person name="Pretorius Z.A."/>
            <person name="Steffenson B.J."/>
            <person name="Schwessinger B."/>
            <person name="Dodds P.N."/>
            <person name="Figueroa M."/>
        </authorList>
    </citation>
    <scope>NUCLEOTIDE SEQUENCE [LARGE SCALE GENOMIC DNA]</scope>
    <source>
        <strain evidence="4">21-0</strain>
    </source>
</reference>
<gene>
    <name evidence="4" type="ORF">PGT21_025427</name>
</gene>
<name>A0A5B0ME99_PUCGR</name>
<accession>A0A5B0ME99</accession>
<feature type="compositionally biased region" description="Polar residues" evidence="2">
    <location>
        <begin position="299"/>
        <end position="309"/>
    </location>
</feature>
<dbReference type="GO" id="GO:0072686">
    <property type="term" value="C:mitotic spindle"/>
    <property type="evidence" value="ECO:0007669"/>
    <property type="project" value="TreeGrafter"/>
</dbReference>
<dbReference type="Proteomes" id="UP000324748">
    <property type="component" value="Unassembled WGS sequence"/>
</dbReference>
<dbReference type="GO" id="GO:0051315">
    <property type="term" value="P:attachment of mitotic spindle microtubules to kinetochore"/>
    <property type="evidence" value="ECO:0007669"/>
    <property type="project" value="TreeGrafter"/>
</dbReference>
<dbReference type="Pfam" id="PF12539">
    <property type="entry name" value="Csm1"/>
    <property type="match status" value="1"/>
</dbReference>
<feature type="region of interest" description="Disordered" evidence="2">
    <location>
        <begin position="288"/>
        <end position="322"/>
    </location>
</feature>
<keyword evidence="1" id="KW-0175">Coiled coil</keyword>
<organism evidence="4 5">
    <name type="scientific">Puccinia graminis f. sp. tritici</name>
    <dbReference type="NCBI Taxonomy" id="56615"/>
    <lineage>
        <taxon>Eukaryota</taxon>
        <taxon>Fungi</taxon>
        <taxon>Dikarya</taxon>
        <taxon>Basidiomycota</taxon>
        <taxon>Pucciniomycotina</taxon>
        <taxon>Pucciniomycetes</taxon>
        <taxon>Pucciniales</taxon>
        <taxon>Pucciniaceae</taxon>
        <taxon>Puccinia</taxon>
    </lineage>
</organism>
<feature type="compositionally biased region" description="Low complexity" evidence="2">
    <location>
        <begin position="9"/>
        <end position="22"/>
    </location>
</feature>
<dbReference type="InterPro" id="IPR020981">
    <property type="entry name" value="Csm1/Pcs1_C"/>
</dbReference>
<evidence type="ECO:0000313" key="5">
    <source>
        <dbReference type="Proteomes" id="UP000324748"/>
    </source>
</evidence>